<dbReference type="SUPFAM" id="SSF55347">
    <property type="entry name" value="Glyceraldehyde-3-phosphate dehydrogenase-like, C-terminal domain"/>
    <property type="match status" value="1"/>
</dbReference>
<dbReference type="InterPro" id="IPR036291">
    <property type="entry name" value="NAD(P)-bd_dom_sf"/>
</dbReference>
<dbReference type="RefSeq" id="WP_009137948.1">
    <property type="nucleotide sequence ID" value="NZ_JH594597.1"/>
</dbReference>
<dbReference type="SUPFAM" id="SSF51735">
    <property type="entry name" value="NAD(P)-binding Rossmann-fold domains"/>
    <property type="match status" value="1"/>
</dbReference>
<dbReference type="InterPro" id="IPR050463">
    <property type="entry name" value="Gfo/Idh/MocA_oxidrdct_glycsds"/>
</dbReference>
<reference evidence="2 3" key="1">
    <citation type="submission" date="2012-01" db="EMBL/GenBank/DDBJ databases">
        <title>The Genome Sequence of Odoribacter laneus YIT 12061.</title>
        <authorList>
            <consortium name="The Broad Institute Genome Sequencing Platform"/>
            <person name="Earl A."/>
            <person name="Ward D."/>
            <person name="Feldgarden M."/>
            <person name="Gevers D."/>
            <person name="Morotomi M."/>
            <person name="Young S.K."/>
            <person name="Zeng Q."/>
            <person name="Gargeya S."/>
            <person name="Fitzgerald M."/>
            <person name="Haas B."/>
            <person name="Abouelleil A."/>
            <person name="Alvarado L."/>
            <person name="Arachchi H.M."/>
            <person name="Berlin A."/>
            <person name="Chapman S.B."/>
            <person name="Gearin G."/>
            <person name="Goldberg J."/>
            <person name="Griggs A."/>
            <person name="Gujja S."/>
            <person name="Hansen M."/>
            <person name="Heiman D."/>
            <person name="Howarth C."/>
            <person name="Larimer J."/>
            <person name="Lui A."/>
            <person name="MacDonald P.J.P."/>
            <person name="McCowen C."/>
            <person name="Montmayeur A."/>
            <person name="Murphy C."/>
            <person name="Neiman D."/>
            <person name="Pearson M."/>
            <person name="Priest M."/>
            <person name="Roberts A."/>
            <person name="Saif S."/>
            <person name="Shea T."/>
            <person name="Sisk P."/>
            <person name="Stolte C."/>
            <person name="Sykes S."/>
            <person name="Wortman J."/>
            <person name="Nusbaum C."/>
            <person name="Birren B."/>
        </authorList>
    </citation>
    <scope>NUCLEOTIDE SEQUENCE [LARGE SCALE GENOMIC DNA]</scope>
    <source>
        <strain evidence="2 3">YIT 12061</strain>
    </source>
</reference>
<dbReference type="Proteomes" id="UP000004892">
    <property type="component" value="Unassembled WGS sequence"/>
</dbReference>
<dbReference type="GO" id="GO:0000166">
    <property type="term" value="F:nucleotide binding"/>
    <property type="evidence" value="ECO:0007669"/>
    <property type="project" value="InterPro"/>
</dbReference>
<dbReference type="Gene3D" id="3.30.360.10">
    <property type="entry name" value="Dihydrodipicolinate Reductase, domain 2"/>
    <property type="match status" value="1"/>
</dbReference>
<dbReference type="Pfam" id="PF01408">
    <property type="entry name" value="GFO_IDH_MocA"/>
    <property type="match status" value="1"/>
</dbReference>
<protein>
    <recommendedName>
        <fullName evidence="1">Gfo/Idh/MocA-like oxidoreductase N-terminal domain-containing protein</fullName>
    </recommendedName>
</protein>
<gene>
    <name evidence="2" type="ORF">HMPREF9449_02805</name>
</gene>
<dbReference type="PANTHER" id="PTHR43818:SF12">
    <property type="entry name" value="NADH-DEPENDENT DEHYDROGENASE-RELATED"/>
    <property type="match status" value="1"/>
</dbReference>
<dbReference type="GeneID" id="98070331"/>
<comment type="caution">
    <text evidence="2">The sequence shown here is derived from an EMBL/GenBank/DDBJ whole genome shotgun (WGS) entry which is preliminary data.</text>
</comment>
<feature type="domain" description="Gfo/Idh/MocA-like oxidoreductase N-terminal" evidence="1">
    <location>
        <begin position="126"/>
        <end position="236"/>
    </location>
</feature>
<dbReference type="InterPro" id="IPR000683">
    <property type="entry name" value="Gfo/Idh/MocA-like_OxRdtase_N"/>
</dbReference>
<sequence>MVDETQSEEPLKVAPDEGRRDFLKSLATVPLLGAMAYGIYKKVNRERVRRNVSDVFKLEGYSPQILPIQRDGKKLRLGMIGFGIRGKLLLRSCGFAEPEYIEKLKEEARLNSKDTRYEMFCNQEDLNIEIAAVCDIFDTHAEAAMRAAANGSKEGANGRLGKLPKRYRNYLDLLSDPDIDAVIIATPDHWHGTMAIEAARRGKHVYLEKPMTWTVPETYAVRDAVRESGIVFQLGHQGRQTDSYVRAKEIIDKGYLGPVNLIEVCTNRNDPNGAWVYDIDASANSQTIDWSQFVPDERRLKEYYAYMKANKLERFMGPDPYEKFSLERFFRWRCWWDYSTGLSGDLLTHEYDAINQIMEVGIPYSATSSGGIYYFKDGRTVPDVLQTAFEFPDKNLTLLYSATQASSRQRGKVIMGHDASMELGNTLTIKVDSDSTRYKKKIEEGIIQPDVPFYNYIPGSDDVDAITSATELYFAQRGLLYTYVNGQRYNTTYLHIREWLECIRQGLIPSCNIDRAFEEAMTAHMGTRAYLEGRTMYWDKEKEEIVRG</sequence>
<evidence type="ECO:0000313" key="2">
    <source>
        <dbReference type="EMBL" id="EHP45512.1"/>
    </source>
</evidence>
<evidence type="ECO:0000259" key="1">
    <source>
        <dbReference type="Pfam" id="PF01408"/>
    </source>
</evidence>
<dbReference type="Gene3D" id="3.40.50.720">
    <property type="entry name" value="NAD(P)-binding Rossmann-like Domain"/>
    <property type="match status" value="1"/>
</dbReference>
<keyword evidence="3" id="KW-1185">Reference proteome</keyword>
<dbReference type="EMBL" id="ADMC01000030">
    <property type="protein sequence ID" value="EHP45512.1"/>
    <property type="molecule type" value="Genomic_DNA"/>
</dbReference>
<dbReference type="PATRIC" id="fig|742817.3.peg.2997"/>
<organism evidence="2 3">
    <name type="scientific">Odoribacter laneus YIT 12061</name>
    <dbReference type="NCBI Taxonomy" id="742817"/>
    <lineage>
        <taxon>Bacteria</taxon>
        <taxon>Pseudomonadati</taxon>
        <taxon>Bacteroidota</taxon>
        <taxon>Bacteroidia</taxon>
        <taxon>Bacteroidales</taxon>
        <taxon>Odoribacteraceae</taxon>
        <taxon>Odoribacter</taxon>
    </lineage>
</organism>
<proteinExistence type="predicted"/>
<evidence type="ECO:0000313" key="3">
    <source>
        <dbReference type="Proteomes" id="UP000004892"/>
    </source>
</evidence>
<dbReference type="eggNOG" id="COG0673">
    <property type="taxonomic scope" value="Bacteria"/>
</dbReference>
<name>H1DKL9_9BACT</name>
<dbReference type="AlphaFoldDB" id="H1DKL9"/>
<dbReference type="STRING" id="742817.HMPREF9449_02805"/>
<dbReference type="HOGENOM" id="CLU_023194_24_1_10"/>
<accession>H1DKL9</accession>
<dbReference type="PANTHER" id="PTHR43818">
    <property type="entry name" value="BCDNA.GH03377"/>
    <property type="match status" value="1"/>
</dbReference>